<organism evidence="1 2">
    <name type="scientific">Calicophoron daubneyi</name>
    <name type="common">Rumen fluke</name>
    <name type="synonym">Paramphistomum daubneyi</name>
    <dbReference type="NCBI Taxonomy" id="300641"/>
    <lineage>
        <taxon>Eukaryota</taxon>
        <taxon>Metazoa</taxon>
        <taxon>Spiralia</taxon>
        <taxon>Lophotrochozoa</taxon>
        <taxon>Platyhelminthes</taxon>
        <taxon>Trematoda</taxon>
        <taxon>Digenea</taxon>
        <taxon>Plagiorchiida</taxon>
        <taxon>Pronocephalata</taxon>
        <taxon>Paramphistomoidea</taxon>
        <taxon>Paramphistomidae</taxon>
        <taxon>Calicophoron</taxon>
    </lineage>
</organism>
<gene>
    <name evidence="1" type="ORF">CDAUBV1_LOCUS8523</name>
</gene>
<evidence type="ECO:0000313" key="2">
    <source>
        <dbReference type="Proteomes" id="UP001497525"/>
    </source>
</evidence>
<proteinExistence type="predicted"/>
<accession>A0AAV2TF11</accession>
<evidence type="ECO:0000313" key="1">
    <source>
        <dbReference type="EMBL" id="CAL5134669.1"/>
    </source>
</evidence>
<comment type="caution">
    <text evidence="1">The sequence shown here is derived from an EMBL/GenBank/DDBJ whole genome shotgun (WGS) entry which is preliminary data.</text>
</comment>
<reference evidence="1" key="1">
    <citation type="submission" date="2024-06" db="EMBL/GenBank/DDBJ databases">
        <authorList>
            <person name="Liu X."/>
            <person name="Lenzi L."/>
            <person name="Haldenby T S."/>
            <person name="Uol C."/>
        </authorList>
    </citation>
    <scope>NUCLEOTIDE SEQUENCE</scope>
</reference>
<name>A0AAV2TF11_CALDB</name>
<dbReference type="EMBL" id="CAXLJL010000218">
    <property type="protein sequence ID" value="CAL5134669.1"/>
    <property type="molecule type" value="Genomic_DNA"/>
</dbReference>
<dbReference type="Proteomes" id="UP001497525">
    <property type="component" value="Unassembled WGS sequence"/>
</dbReference>
<sequence>MHPTNANFTSIRAALDAGDFEKAKRICFERLEPMRNQHICLEFTGLLLLVSLYSHRDHYHRAIRPSCSLHHLLFCRPLNETY</sequence>
<protein>
    <submittedName>
        <fullName evidence="1">Uncharacterized protein</fullName>
    </submittedName>
</protein>
<dbReference type="AlphaFoldDB" id="A0AAV2TF11"/>